<name>A0A3N4MHN4_9BACT</name>
<evidence type="ECO:0000313" key="3">
    <source>
        <dbReference type="Proteomes" id="UP000279089"/>
    </source>
</evidence>
<feature type="transmembrane region" description="Helical" evidence="1">
    <location>
        <begin position="145"/>
        <end position="163"/>
    </location>
</feature>
<keyword evidence="1" id="KW-1133">Transmembrane helix</keyword>
<feature type="transmembrane region" description="Helical" evidence="1">
    <location>
        <begin position="115"/>
        <end position="133"/>
    </location>
</feature>
<protein>
    <submittedName>
        <fullName evidence="2">Uncharacterized protein</fullName>
    </submittedName>
</protein>
<keyword evidence="1" id="KW-0812">Transmembrane</keyword>
<dbReference type="AlphaFoldDB" id="A0A3N4MHN4"/>
<dbReference type="RefSeq" id="WP_123864497.1">
    <property type="nucleotide sequence ID" value="NZ_QXZY01000001.1"/>
</dbReference>
<keyword evidence="3" id="KW-1185">Reference proteome</keyword>
<reference evidence="3" key="1">
    <citation type="submission" date="2018-11" db="EMBL/GenBank/DDBJ databases">
        <title>Chitinophaga lutea sp.nov., isolate from arsenic contaminated soil.</title>
        <authorList>
            <person name="Zong Y."/>
        </authorList>
    </citation>
    <scope>NUCLEOTIDE SEQUENCE [LARGE SCALE GENOMIC DNA]</scope>
    <source>
        <strain evidence="3">YLT18</strain>
    </source>
</reference>
<evidence type="ECO:0000313" key="2">
    <source>
        <dbReference type="EMBL" id="RPD42935.1"/>
    </source>
</evidence>
<feature type="transmembrane region" description="Helical" evidence="1">
    <location>
        <begin position="190"/>
        <end position="216"/>
    </location>
</feature>
<dbReference type="Proteomes" id="UP000279089">
    <property type="component" value="Unassembled WGS sequence"/>
</dbReference>
<gene>
    <name evidence="2" type="ORF">EG028_01170</name>
</gene>
<sequence>MKTSNFSSRTENVIYLICTIVGFLFIVNLLAPLAPVVFSFDHSGTFQWMFTGALYVFFFYLLYYFGKRIIHPVAYRETTAEARPINTAPAGPQITTAFEGIQNFEGKKAPVGNRFRNTIIVIILILLGGLLFLSREEDGAMRYKLLHVGIFVFVSTILFLASVRRRRFYKTDPWGNLYYKSFGDMAGESAFFFFMFAISAVLLFASLIAMYVGIIWTGTYFDASGFHWADLPRTS</sequence>
<proteinExistence type="predicted"/>
<evidence type="ECO:0000256" key="1">
    <source>
        <dbReference type="SAM" id="Phobius"/>
    </source>
</evidence>
<comment type="caution">
    <text evidence="2">The sequence shown here is derived from an EMBL/GenBank/DDBJ whole genome shotgun (WGS) entry which is preliminary data.</text>
</comment>
<organism evidence="2 3">
    <name type="scientific">Chitinophaga barathri</name>
    <dbReference type="NCBI Taxonomy" id="1647451"/>
    <lineage>
        <taxon>Bacteria</taxon>
        <taxon>Pseudomonadati</taxon>
        <taxon>Bacteroidota</taxon>
        <taxon>Chitinophagia</taxon>
        <taxon>Chitinophagales</taxon>
        <taxon>Chitinophagaceae</taxon>
        <taxon>Chitinophaga</taxon>
    </lineage>
</organism>
<dbReference type="EMBL" id="RMBX01000001">
    <property type="protein sequence ID" value="RPD42935.1"/>
    <property type="molecule type" value="Genomic_DNA"/>
</dbReference>
<keyword evidence="1" id="KW-0472">Membrane</keyword>
<feature type="transmembrane region" description="Helical" evidence="1">
    <location>
        <begin position="12"/>
        <end position="34"/>
    </location>
</feature>
<accession>A0A3N4MHN4</accession>
<feature type="transmembrane region" description="Helical" evidence="1">
    <location>
        <begin position="46"/>
        <end position="66"/>
    </location>
</feature>